<dbReference type="VEuPathDB" id="FungiDB:DFL_005738"/>
<dbReference type="OrthoDB" id="5429335at2759"/>
<dbReference type="AlphaFoldDB" id="A0A436ZYC5"/>
<evidence type="ECO:0000313" key="1">
    <source>
        <dbReference type="EMBL" id="RVD83970.1"/>
    </source>
</evidence>
<dbReference type="RefSeq" id="XP_067489514.1">
    <property type="nucleotide sequence ID" value="XM_067635043.1"/>
</dbReference>
<gene>
    <name evidence="1" type="ORF">DFL_005738</name>
</gene>
<evidence type="ECO:0000313" key="2">
    <source>
        <dbReference type="Proteomes" id="UP000283090"/>
    </source>
</evidence>
<dbReference type="Proteomes" id="UP000283090">
    <property type="component" value="Unassembled WGS sequence"/>
</dbReference>
<accession>A0A436ZYC5</accession>
<dbReference type="GeneID" id="93588049"/>
<protein>
    <submittedName>
        <fullName evidence="1">Uncharacterized protein</fullName>
    </submittedName>
</protein>
<dbReference type="STRING" id="97331.A0A436ZYC5"/>
<keyword evidence="2" id="KW-1185">Reference proteome</keyword>
<comment type="caution">
    <text evidence="1">The sequence shown here is derived from an EMBL/GenBank/DDBJ whole genome shotgun (WGS) entry which is preliminary data.</text>
</comment>
<dbReference type="EMBL" id="SAEB01000007">
    <property type="protein sequence ID" value="RVD83970.1"/>
    <property type="molecule type" value="Genomic_DNA"/>
</dbReference>
<proteinExistence type="predicted"/>
<reference evidence="1 2" key="1">
    <citation type="submission" date="2019-01" db="EMBL/GenBank/DDBJ databases">
        <title>Intercellular communication is required for trap formation in the nematode-trapping fungus Duddingtonia flagrans.</title>
        <authorList>
            <person name="Youssar L."/>
            <person name="Wernet V."/>
            <person name="Hensel N."/>
            <person name="Hildebrandt H.-G."/>
            <person name="Fischer R."/>
        </authorList>
    </citation>
    <scope>NUCLEOTIDE SEQUENCE [LARGE SCALE GENOMIC DNA]</scope>
    <source>
        <strain evidence="1 2">CBS H-5679</strain>
    </source>
</reference>
<sequence length="107" mass="12165">MGPTGHMEIARKMRLSQRLGLRPLPAADGRYEKEIEPSSGFFKDLKIFRIRDIQVLREVIQQRVAGELIDDKTYITKRIIQLVADLPTGSRNRVAAANDVRYSGLDL</sequence>
<name>A0A436ZYC5_ARTFL</name>
<organism evidence="1 2">
    <name type="scientific">Arthrobotrys flagrans</name>
    <name type="common">Nematode-trapping fungus</name>
    <name type="synonym">Trichothecium flagrans</name>
    <dbReference type="NCBI Taxonomy" id="97331"/>
    <lineage>
        <taxon>Eukaryota</taxon>
        <taxon>Fungi</taxon>
        <taxon>Dikarya</taxon>
        <taxon>Ascomycota</taxon>
        <taxon>Pezizomycotina</taxon>
        <taxon>Orbiliomycetes</taxon>
        <taxon>Orbiliales</taxon>
        <taxon>Orbiliaceae</taxon>
        <taxon>Arthrobotrys</taxon>
    </lineage>
</organism>